<organism evidence="1 2">
    <name type="scientific">Desulfomonile tiedjei</name>
    <dbReference type="NCBI Taxonomy" id="2358"/>
    <lineage>
        <taxon>Bacteria</taxon>
        <taxon>Pseudomonadati</taxon>
        <taxon>Thermodesulfobacteriota</taxon>
        <taxon>Desulfomonilia</taxon>
        <taxon>Desulfomonilales</taxon>
        <taxon>Desulfomonilaceae</taxon>
        <taxon>Desulfomonile</taxon>
    </lineage>
</organism>
<sequence length="143" mass="15270">MNSVSKTVDLFAAGLNCSQAILKVYGEAFGLDSETATKLGRPLGGGMGHMARTCGAVTAAVLVLGLAKDNQDEGAARKDSFFHVQELFRSFEALHGSTECKTLLGADMSTEEGLKKIKEEKLVSRMCPKFVSDAAEILEKLLV</sequence>
<gene>
    <name evidence="1" type="ORF">HY912_10980</name>
</gene>
<evidence type="ECO:0000313" key="1">
    <source>
        <dbReference type="EMBL" id="MBI5250007.1"/>
    </source>
</evidence>
<dbReference type="Pfam" id="PF09719">
    <property type="entry name" value="C_GCAxxG_C_C"/>
    <property type="match status" value="1"/>
</dbReference>
<dbReference type="NCBIfam" id="TIGR01909">
    <property type="entry name" value="C_GCAxxG_C_C"/>
    <property type="match status" value="1"/>
</dbReference>
<reference evidence="1" key="1">
    <citation type="submission" date="2020-07" db="EMBL/GenBank/DDBJ databases">
        <title>Huge and variable diversity of episymbiotic CPR bacteria and DPANN archaea in groundwater ecosystems.</title>
        <authorList>
            <person name="He C.Y."/>
            <person name="Keren R."/>
            <person name="Whittaker M."/>
            <person name="Farag I.F."/>
            <person name="Doudna J."/>
            <person name="Cate J.H.D."/>
            <person name="Banfield J.F."/>
        </authorList>
    </citation>
    <scope>NUCLEOTIDE SEQUENCE</scope>
    <source>
        <strain evidence="1">NC_groundwater_1664_Pr3_B-0.1um_52_9</strain>
    </source>
</reference>
<proteinExistence type="predicted"/>
<dbReference type="Proteomes" id="UP000807825">
    <property type="component" value="Unassembled WGS sequence"/>
</dbReference>
<name>A0A9D6V222_9BACT</name>
<comment type="caution">
    <text evidence="1">The sequence shown here is derived from an EMBL/GenBank/DDBJ whole genome shotgun (WGS) entry which is preliminary data.</text>
</comment>
<dbReference type="EMBL" id="JACRDE010000296">
    <property type="protein sequence ID" value="MBI5250007.1"/>
    <property type="molecule type" value="Genomic_DNA"/>
</dbReference>
<dbReference type="AlphaFoldDB" id="A0A9D6V222"/>
<protein>
    <submittedName>
        <fullName evidence="1">C_GCAxxG_C_C family protein</fullName>
    </submittedName>
</protein>
<dbReference type="InterPro" id="IPR010181">
    <property type="entry name" value="CGCAxxGCC_motif"/>
</dbReference>
<evidence type="ECO:0000313" key="2">
    <source>
        <dbReference type="Proteomes" id="UP000807825"/>
    </source>
</evidence>
<accession>A0A9D6V222</accession>